<keyword evidence="13" id="KW-1185">Reference proteome</keyword>
<evidence type="ECO:0000256" key="6">
    <source>
        <dbReference type="ARBA" id="ARBA00022741"/>
    </source>
</evidence>
<keyword evidence="5" id="KW-0677">Repeat</keyword>
<dbReference type="Gene3D" id="3.80.10.10">
    <property type="entry name" value="Ribonuclease Inhibitor"/>
    <property type="match status" value="2"/>
</dbReference>
<dbReference type="PROSITE" id="PS00108">
    <property type="entry name" value="PROTEIN_KINASE_ST"/>
    <property type="match status" value="1"/>
</dbReference>
<dbReference type="InterPro" id="IPR032675">
    <property type="entry name" value="LRR_dom_sf"/>
</dbReference>
<dbReference type="SUPFAM" id="SSF56112">
    <property type="entry name" value="Protein kinase-like (PK-like)"/>
    <property type="match status" value="1"/>
</dbReference>
<keyword evidence="3" id="KW-0433">Leucine-rich repeat</keyword>
<protein>
    <recommendedName>
        <fullName evidence="1">non-specific serine/threonine protein kinase</fullName>
        <ecNumber evidence="1">2.7.11.1</ecNumber>
    </recommendedName>
</protein>
<dbReference type="InterPro" id="IPR001611">
    <property type="entry name" value="Leu-rich_rpt"/>
</dbReference>
<dbReference type="InterPro" id="IPR008271">
    <property type="entry name" value="Ser/Thr_kinase_AS"/>
</dbReference>
<dbReference type="InterPro" id="IPR017441">
    <property type="entry name" value="Protein_kinase_ATP_BS"/>
</dbReference>
<keyword evidence="7 12" id="KW-0418">Kinase</keyword>
<evidence type="ECO:0000256" key="9">
    <source>
        <dbReference type="PROSITE-ProRule" id="PRU10141"/>
    </source>
</evidence>
<evidence type="ECO:0000256" key="2">
    <source>
        <dbReference type="ARBA" id="ARBA00022527"/>
    </source>
</evidence>
<evidence type="ECO:0000256" key="4">
    <source>
        <dbReference type="ARBA" id="ARBA00022679"/>
    </source>
</evidence>
<feature type="region of interest" description="Disordered" evidence="10">
    <location>
        <begin position="407"/>
        <end position="444"/>
    </location>
</feature>
<gene>
    <name evidence="12" type="primary">prkC_6</name>
    <name evidence="12" type="ORF">Mal52_31130</name>
</gene>
<evidence type="ECO:0000256" key="8">
    <source>
        <dbReference type="ARBA" id="ARBA00022840"/>
    </source>
</evidence>
<reference evidence="12 13" key="1">
    <citation type="submission" date="2019-02" db="EMBL/GenBank/DDBJ databases">
        <title>Deep-cultivation of Planctomycetes and their phenomic and genomic characterization uncovers novel biology.</title>
        <authorList>
            <person name="Wiegand S."/>
            <person name="Jogler M."/>
            <person name="Boedeker C."/>
            <person name="Pinto D."/>
            <person name="Vollmers J."/>
            <person name="Rivas-Marin E."/>
            <person name="Kohn T."/>
            <person name="Peeters S.H."/>
            <person name="Heuer A."/>
            <person name="Rast P."/>
            <person name="Oberbeckmann S."/>
            <person name="Bunk B."/>
            <person name="Jeske O."/>
            <person name="Meyerdierks A."/>
            <person name="Storesund J.E."/>
            <person name="Kallscheuer N."/>
            <person name="Luecker S."/>
            <person name="Lage O.M."/>
            <person name="Pohl T."/>
            <person name="Merkel B.J."/>
            <person name="Hornburger P."/>
            <person name="Mueller R.-W."/>
            <person name="Bruemmer F."/>
            <person name="Labrenz M."/>
            <person name="Spormann A.M."/>
            <person name="Op den Camp H."/>
            <person name="Overmann J."/>
            <person name="Amann R."/>
            <person name="Jetten M.S.M."/>
            <person name="Mascher T."/>
            <person name="Medema M.H."/>
            <person name="Devos D.P."/>
            <person name="Kaster A.-K."/>
            <person name="Ovreas L."/>
            <person name="Rohde M."/>
            <person name="Galperin M.Y."/>
            <person name="Jogler C."/>
        </authorList>
    </citation>
    <scope>NUCLEOTIDE SEQUENCE [LARGE SCALE GENOMIC DNA]</scope>
    <source>
        <strain evidence="12 13">Mal52</strain>
    </source>
</reference>
<dbReference type="InterPro" id="IPR006553">
    <property type="entry name" value="Leu-rich_rpt_Cys-con_subtyp"/>
</dbReference>
<evidence type="ECO:0000259" key="11">
    <source>
        <dbReference type="PROSITE" id="PS50011"/>
    </source>
</evidence>
<dbReference type="PROSITE" id="PS00107">
    <property type="entry name" value="PROTEIN_KINASE_ATP"/>
    <property type="match status" value="1"/>
</dbReference>
<accession>A0A517ZQA1</accession>
<dbReference type="RefSeq" id="WP_145376958.1">
    <property type="nucleotide sequence ID" value="NZ_CP036276.1"/>
</dbReference>
<dbReference type="Pfam" id="PF00069">
    <property type="entry name" value="Pkinase"/>
    <property type="match status" value="1"/>
</dbReference>
<dbReference type="Pfam" id="PF13516">
    <property type="entry name" value="LRR_6"/>
    <property type="match status" value="3"/>
</dbReference>
<dbReference type="KEGG" id="sdyn:Mal52_31130"/>
<dbReference type="EC" id="2.7.11.1" evidence="1"/>
<dbReference type="InterPro" id="IPR000719">
    <property type="entry name" value="Prot_kinase_dom"/>
</dbReference>
<organism evidence="12 13">
    <name type="scientific">Symmachiella dynata</name>
    <dbReference type="NCBI Taxonomy" id="2527995"/>
    <lineage>
        <taxon>Bacteria</taxon>
        <taxon>Pseudomonadati</taxon>
        <taxon>Planctomycetota</taxon>
        <taxon>Planctomycetia</taxon>
        <taxon>Planctomycetales</taxon>
        <taxon>Planctomycetaceae</taxon>
        <taxon>Symmachiella</taxon>
    </lineage>
</organism>
<dbReference type="Pfam" id="PF06439">
    <property type="entry name" value="3keto-disac_hyd"/>
    <property type="match status" value="1"/>
</dbReference>
<evidence type="ECO:0000256" key="10">
    <source>
        <dbReference type="SAM" id="MobiDB-lite"/>
    </source>
</evidence>
<proteinExistence type="predicted"/>
<keyword evidence="6 9" id="KW-0547">Nucleotide-binding</keyword>
<dbReference type="Proteomes" id="UP000319383">
    <property type="component" value="Chromosome"/>
</dbReference>
<evidence type="ECO:0000256" key="1">
    <source>
        <dbReference type="ARBA" id="ARBA00012513"/>
    </source>
</evidence>
<feature type="domain" description="Protein kinase" evidence="11">
    <location>
        <begin position="140"/>
        <end position="403"/>
    </location>
</feature>
<keyword evidence="2" id="KW-0723">Serine/threonine-protein kinase</keyword>
<name>A0A517ZQA1_9PLAN</name>
<dbReference type="GO" id="GO:0016787">
    <property type="term" value="F:hydrolase activity"/>
    <property type="evidence" value="ECO:0007669"/>
    <property type="project" value="InterPro"/>
</dbReference>
<feature type="region of interest" description="Disordered" evidence="10">
    <location>
        <begin position="1246"/>
        <end position="1301"/>
    </location>
</feature>
<dbReference type="PANTHER" id="PTHR43289:SF6">
    <property type="entry name" value="SERINE_THREONINE-PROTEIN KINASE NEKL-3"/>
    <property type="match status" value="1"/>
</dbReference>
<evidence type="ECO:0000256" key="5">
    <source>
        <dbReference type="ARBA" id="ARBA00022737"/>
    </source>
</evidence>
<dbReference type="SUPFAM" id="SSF52047">
    <property type="entry name" value="RNI-like"/>
    <property type="match status" value="1"/>
</dbReference>
<dbReference type="CDD" id="cd14014">
    <property type="entry name" value="STKc_PknB_like"/>
    <property type="match status" value="1"/>
</dbReference>
<dbReference type="GO" id="GO:0004674">
    <property type="term" value="F:protein serine/threonine kinase activity"/>
    <property type="evidence" value="ECO:0007669"/>
    <property type="project" value="UniProtKB-KW"/>
</dbReference>
<evidence type="ECO:0000313" key="12">
    <source>
        <dbReference type="EMBL" id="QDU44627.1"/>
    </source>
</evidence>
<evidence type="ECO:0000256" key="7">
    <source>
        <dbReference type="ARBA" id="ARBA00022777"/>
    </source>
</evidence>
<dbReference type="Gene3D" id="1.10.510.10">
    <property type="entry name" value="Transferase(Phosphotransferase) domain 1"/>
    <property type="match status" value="1"/>
</dbReference>
<feature type="binding site" evidence="9">
    <location>
        <position position="169"/>
    </location>
    <ligand>
        <name>ATP</name>
        <dbReference type="ChEBI" id="CHEBI:30616"/>
    </ligand>
</feature>
<dbReference type="InterPro" id="IPR011009">
    <property type="entry name" value="Kinase-like_dom_sf"/>
</dbReference>
<dbReference type="InterPro" id="IPR010496">
    <property type="entry name" value="AL/BT2_dom"/>
</dbReference>
<feature type="compositionally biased region" description="Polar residues" evidence="10">
    <location>
        <begin position="413"/>
        <end position="429"/>
    </location>
</feature>
<evidence type="ECO:0000256" key="3">
    <source>
        <dbReference type="ARBA" id="ARBA00022614"/>
    </source>
</evidence>
<dbReference type="EMBL" id="CP036276">
    <property type="protein sequence ID" value="QDU44627.1"/>
    <property type="molecule type" value="Genomic_DNA"/>
</dbReference>
<dbReference type="SMART" id="SM00220">
    <property type="entry name" value="S_TKc"/>
    <property type="match status" value="1"/>
</dbReference>
<dbReference type="FunFam" id="1.10.510.10:FF:000021">
    <property type="entry name" value="Serine/threonine protein kinase"/>
    <property type="match status" value="1"/>
</dbReference>
<dbReference type="GO" id="GO:0005524">
    <property type="term" value="F:ATP binding"/>
    <property type="evidence" value="ECO:0007669"/>
    <property type="project" value="UniProtKB-UniRule"/>
</dbReference>
<dbReference type="Gene3D" id="2.60.120.560">
    <property type="entry name" value="Exo-inulinase, domain 1"/>
    <property type="match status" value="2"/>
</dbReference>
<dbReference type="SMART" id="SM00367">
    <property type="entry name" value="LRR_CC"/>
    <property type="match status" value="5"/>
</dbReference>
<dbReference type="Gene3D" id="3.30.200.20">
    <property type="entry name" value="Phosphorylase Kinase, domain 1"/>
    <property type="match status" value="1"/>
</dbReference>
<keyword evidence="4 12" id="KW-0808">Transferase</keyword>
<sequence length="1823" mass="200425">MAKTPDPVSLSLAQQVDAACDRFEAAWLSGTKPKLEEFLPKADAADVPQFLRSLLKVEVELLEKEGQHVTAESFAERFEEYGEIVAEVLRSHAAKSGNRATKTREVRTFSLRDASIDTSFIEIPVSSKKLKQAPKQLGRFKILKVLGEGAFGTVYHAHDPQLDREVALKVPRAGVLETQEDIDRFLQEARAVADLRHAHVCPIFDFGKIDDEYFIVMAYIAGKPLSSILVGGRKIADHKIAAVIRKISLALEAAHKLGVVHRDLKPANIMIDKQGDPVVMDFGLARRMTGDEAQLTHSGAILGTPAYMPPEQAKGNSNAVGPQSDVYSLGVILYELLCGQRPFSGSVAEVFASILHREPSPPSTHRSHVDPQLEAICLKSIAKQPNDRYASMAALAETLTEYLRVKREEDPNSKSGVSPSRSNDQSSSIIPVRQRKKTTASDSSLTGFNPYHKWLGIPPEEQPANHYRLLSLKLFESDPDVIEAAAERQMSYLHQIATGPHLELAQQLLNELAAAKLCLLNSKQKTVYDKKLKIELAAKADEHDTDDDLPYDDTEFDDLQPRSSLRTAAVEKSPWWENPRQLLPAIGGASLVILLAAVMIIKMSRSPVTAKTPAANNVAAIDQANADPPEDAIGNTNPRHLIPVYDASSGQMPQQGGWTFQGNEMATMQSGTLLLDAQSGGQGFWTATTPIDAAVDDPGVFMETTAKILEENHTSTIAGLTLLDIRSHNLAAALVAQDNEIIIRDTAGSAIDRLKMDTTDGFHTYRLEMADETFWLFVDGELKLHETAAQLRPAQGNGNSASDLVAIFGDTFGKESKSRSEYRHVSFGDLSADGGPTVLRDRNNFENPRYPANLNPLVLTYDAAEGKLPSAAGWTYQGQQAQGSSAEISSQRLVHDAGMSSYSFWTATLPVNRAPQAAGMFMEATMKVNSENHTTNQRGYNLMEFAEITPTTARGISVLLWENRIFLIDGDDNLLNGAELDWDTSDDFHTYRAEVKGDQYWLYIDGQEKLSDRIPAYPTTSDVTNLLPDGQKTLPRLWAKFGDGSNASESVTETNSVTFGSLSALGGPTALRQATDYDHLLTGYWQDVIRDQEDVPDWEGVTIRDGEIESPTNNNNGYEIGSRPYRDLILRANIWKKDGWHAGIKLRSDQIGYYGLWMVNGRAFGAGTHKPQWVKLHDSVQHVDNLRDGFEWTCAMIGDHLTTYADGKKVLDIHDVTHTVGFPAIHIRTSTIRNLQIMDLTRGPFRPDEVQTDRVSTITRPIEPEPTLPTPAKPIQTGRPPKDDEDHDSPPPPPKVAHDPEFLNLFNGKDLTGWIGNVADFTAENGKLVYSGRLQGRLTTKRKFQDFILRFDFRLESGADNGIGIRQSFDAPFAPKGIEIQILDEEFPKHKSINEASQHHGSIFDYAAAQQGHLKPLGEWNSQEIICRGNHIVVNLNGTNILDTTIDPGKDTPAHLKHPWGTIALLGSSGRAEFCNIRIKDLGNPAAAAPAKKISFANPMPAAAVAHWVFSQGGSVSAMQNERIFKPLTSASQLPRGAYTVILASLIGKSQITDSDLTRFANLPLFKTLDVGSTGVTDDGMAVVGSYRKLCTLGLVGTEVTDRGLSKLARLTLLQSLLLRGTNISDEGMQALQNMRNMQTLELSTETGNFSDQGVLYLGRMINLQHLAISGGTISDAGLELIAKFPQLERLYISNHMITNKGLKHLRHIPKLNRLHIGGNFGVTDIGLIQLAKLKNLTSLEVGSNPNITDAGLKQLGRMRNLSTLVLDDNLNVTDAGLVHLQRLKKLTYLGLRHTSVTEQGAKALKAKLPQCRIYYGFRQSLK</sequence>
<evidence type="ECO:0000313" key="13">
    <source>
        <dbReference type="Proteomes" id="UP000319383"/>
    </source>
</evidence>
<dbReference type="PROSITE" id="PS50011">
    <property type="entry name" value="PROTEIN_KINASE_DOM"/>
    <property type="match status" value="1"/>
</dbReference>
<dbReference type="PANTHER" id="PTHR43289">
    <property type="entry name" value="MITOGEN-ACTIVATED PROTEIN KINASE KINASE KINASE 20-RELATED"/>
    <property type="match status" value="1"/>
</dbReference>
<keyword evidence="8 9" id="KW-0067">ATP-binding</keyword>